<dbReference type="RefSeq" id="XP_499698.1">
    <property type="nucleotide sequence ID" value="XM_499698.1"/>
</dbReference>
<keyword evidence="8 9" id="KW-0472">Membrane</keyword>
<accession>A0A1H6Q2N8</accession>
<dbReference type="PANTHER" id="PTHR28204">
    <property type="entry name" value="MITOCHONDRIAL DISTRIBUTION AND MORPHOLOGY PROTEIN 12"/>
    <property type="match status" value="1"/>
</dbReference>
<keyword evidence="3 9" id="KW-1000">Mitochondrion outer membrane</keyword>
<evidence type="ECO:0000256" key="9">
    <source>
        <dbReference type="HAMAP-Rule" id="MF_03104"/>
    </source>
</evidence>
<dbReference type="eggNOG" id="ENOG502S3PB">
    <property type="taxonomic scope" value="Eukaryota"/>
</dbReference>
<comment type="subcellular location">
    <subcellularLocation>
        <location evidence="1">Membrane</location>
    </subcellularLocation>
    <subcellularLocation>
        <location evidence="9">Mitochondrion outer membrane</location>
        <topology evidence="9">Peripheral membrane protein</topology>
        <orientation evidence="9">Cytoplasmic side</orientation>
    </subcellularLocation>
    <subcellularLocation>
        <location evidence="9">Endoplasmic reticulum membrane</location>
        <topology evidence="9">Peripheral membrane protein</topology>
        <orientation evidence="9">Cytoplasmic side</orientation>
    </subcellularLocation>
    <text evidence="9">The ERMES/MDM complex localizes to a few discrete foci (around 10 per single cell), that represent mitochondria-endoplasmic reticulum junctions. These foci are often found next to mtDNA nucleoids.</text>
</comment>
<name>A0A1H6Q2N8_YARLL</name>
<dbReference type="SMR" id="A0A1H6Q2N8"/>
<evidence type="ECO:0000256" key="6">
    <source>
        <dbReference type="ARBA" id="ARBA00023121"/>
    </source>
</evidence>
<comment type="similarity">
    <text evidence="9">Belongs to the MDM12 family.</text>
</comment>
<dbReference type="KEGG" id="yli:2906350"/>
<dbReference type="HAMAP" id="MF_03104">
    <property type="entry name" value="Mdm12"/>
    <property type="match status" value="1"/>
</dbReference>
<evidence type="ECO:0000313" key="12">
    <source>
        <dbReference type="Proteomes" id="UP000182444"/>
    </source>
</evidence>
<dbReference type="EMBL" id="CP017553">
    <property type="protein sequence ID" value="AOW00185.1"/>
    <property type="molecule type" value="Genomic_DNA"/>
</dbReference>
<dbReference type="GeneID" id="2906350"/>
<feature type="region of interest" description="Disordered" evidence="10">
    <location>
        <begin position="79"/>
        <end position="107"/>
    </location>
</feature>
<evidence type="ECO:0000256" key="3">
    <source>
        <dbReference type="ARBA" id="ARBA00022787"/>
    </source>
</evidence>
<keyword evidence="6" id="KW-0446">Lipid-binding</keyword>
<reference evidence="11 12" key="1">
    <citation type="journal article" date="2016" name="PLoS ONE">
        <title>Sequence Assembly of Yarrowia lipolytica Strain W29/CLIB89 Shows Transposable Element Diversity.</title>
        <authorList>
            <person name="Magnan C."/>
            <person name="Yu J."/>
            <person name="Chang I."/>
            <person name="Jahn E."/>
            <person name="Kanomata Y."/>
            <person name="Wu J."/>
            <person name="Zeller M."/>
            <person name="Oakes M."/>
            <person name="Baldi P."/>
            <person name="Sandmeyer S."/>
        </authorList>
    </citation>
    <scope>NUCLEOTIDE SEQUENCE [LARGE SCALE GENOMIC DNA]</scope>
    <source>
        <strain evidence="12">CLIB89(W29)</strain>
    </source>
</reference>
<dbReference type="InterPro" id="IPR031468">
    <property type="entry name" value="SMP_LBD"/>
</dbReference>
<evidence type="ECO:0000313" key="11">
    <source>
        <dbReference type="EMBL" id="AOW00185.1"/>
    </source>
</evidence>
<evidence type="ECO:0000256" key="10">
    <source>
        <dbReference type="SAM" id="MobiDB-lite"/>
    </source>
</evidence>
<dbReference type="Pfam" id="PF26544">
    <property type="entry name" value="Mdm12"/>
    <property type="match status" value="2"/>
</dbReference>
<protein>
    <recommendedName>
        <fullName evidence="9">Mitochondrial distribution and morphology protein 12</fullName>
    </recommendedName>
    <alternativeName>
        <fullName evidence="9">Mitochondrial inheritance component MDM12</fullName>
    </alternativeName>
</protein>
<dbReference type="GO" id="GO:1990456">
    <property type="term" value="P:mitochondrion-endoplasmic reticulum membrane tethering"/>
    <property type="evidence" value="ECO:0007669"/>
    <property type="project" value="TreeGrafter"/>
</dbReference>
<dbReference type="OrthoDB" id="3356905at2759"/>
<keyword evidence="7 9" id="KW-0496">Mitochondrion</keyword>
<feature type="compositionally biased region" description="Acidic residues" evidence="10">
    <location>
        <begin position="321"/>
        <end position="340"/>
    </location>
</feature>
<dbReference type="InterPro" id="IPR027532">
    <property type="entry name" value="Mdm12"/>
</dbReference>
<evidence type="ECO:0000256" key="2">
    <source>
        <dbReference type="ARBA" id="ARBA00022448"/>
    </source>
</evidence>
<evidence type="ECO:0000256" key="7">
    <source>
        <dbReference type="ARBA" id="ARBA00023128"/>
    </source>
</evidence>
<dbReference type="CDD" id="cd21672">
    <property type="entry name" value="SMP_Mdm12"/>
    <property type="match status" value="1"/>
</dbReference>
<keyword evidence="2" id="KW-0813">Transport</keyword>
<comment type="subunit">
    <text evidence="9">Component of the ER-mitochondria encounter structure (ERMES) or MDM complex, composed of MMM1, MDM10, MDM12 and MDM34. A MMM1 homodimer associates with one molecule of MDM12 on each side in a pairwise head-to-tail manner, and the SMP-LTD domains of MMM1 and MDM12 generate a continuous hydrophobic tunnel for phospholipid trafficking.</text>
</comment>
<feature type="compositionally biased region" description="Polar residues" evidence="10">
    <location>
        <begin position="89"/>
        <end position="106"/>
    </location>
</feature>
<dbReference type="GO" id="GO:0015914">
    <property type="term" value="P:phospholipid transport"/>
    <property type="evidence" value="ECO:0007669"/>
    <property type="project" value="TreeGrafter"/>
</dbReference>
<evidence type="ECO:0000256" key="4">
    <source>
        <dbReference type="ARBA" id="ARBA00022824"/>
    </source>
</evidence>
<comment type="function">
    <text evidence="9">Component of the ERMES/MDM complex, which serves as a molecular tether to connect the endoplasmic reticulum (ER) and mitochondria. Components of this complex are involved in the control of mitochondrial shape and protein biogenesis, and function in nonvesicular lipid trafficking between the ER and mitochondria. MDM12 is required for the interaction of the ER-resident membrane protein MMM1 and the outer mitochondrial membrane-resident beta-barrel protein MDM10. The MDM12-MMM1 subcomplex functions in the major beta-barrel assembly pathway that is responsible for biogenesis of all mitochondrial outer membrane beta-barrel proteins, and acts in a late step after the SAM complex. The MDM10-MDM12-MMM1 subcomplex further acts in the TOM40-specific pathway after the action of the MDM12-MMM1 complex. Essential for establishing and maintaining the structure of mitochondria and maintenance of mtDNA nucleoids.</text>
</comment>
<keyword evidence="4 9" id="KW-0256">Endoplasmic reticulum</keyword>
<dbReference type="GO" id="GO:0005789">
    <property type="term" value="C:endoplasmic reticulum membrane"/>
    <property type="evidence" value="ECO:0007669"/>
    <property type="project" value="UniProtKB-SubCell"/>
</dbReference>
<organism evidence="11 12">
    <name type="scientific">Yarrowia lipolytica</name>
    <name type="common">Candida lipolytica</name>
    <dbReference type="NCBI Taxonomy" id="4952"/>
    <lineage>
        <taxon>Eukaryota</taxon>
        <taxon>Fungi</taxon>
        <taxon>Dikarya</taxon>
        <taxon>Ascomycota</taxon>
        <taxon>Saccharomycotina</taxon>
        <taxon>Dipodascomycetes</taxon>
        <taxon>Dipodascales</taxon>
        <taxon>Dipodascales incertae sedis</taxon>
        <taxon>Yarrowia</taxon>
    </lineage>
</organism>
<dbReference type="GO" id="GO:0045040">
    <property type="term" value="P:protein insertion into mitochondrial outer membrane"/>
    <property type="evidence" value="ECO:0007669"/>
    <property type="project" value="UniProtKB-UniRule"/>
</dbReference>
<feature type="region of interest" description="Disordered" evidence="10">
    <location>
        <begin position="319"/>
        <end position="340"/>
    </location>
</feature>
<dbReference type="PROSITE" id="PS51847">
    <property type="entry name" value="SMP"/>
    <property type="match status" value="1"/>
</dbReference>
<dbReference type="GO" id="GO:0008289">
    <property type="term" value="F:lipid binding"/>
    <property type="evidence" value="ECO:0007669"/>
    <property type="project" value="UniProtKB-KW"/>
</dbReference>
<dbReference type="VEuPathDB" id="FungiDB:YALI0_A02585g"/>
<proteinExistence type="inferred from homology"/>
<feature type="region of interest" description="Disordered" evidence="10">
    <location>
        <begin position="161"/>
        <end position="184"/>
    </location>
</feature>
<keyword evidence="5" id="KW-0445">Lipid transport</keyword>
<dbReference type="VEuPathDB" id="FungiDB:YALI1_A03091g"/>
<dbReference type="OMA" id="AAWPSWI"/>
<sequence>MSIDLDWDGMINSDEIDVAEWLRSLLDKQFQQLDLPRNIRSVSITTLSLGTIPPELEIKHISDPFPEFYAEEEAAADSHYLPPLHPPQQRRSAPSTPHIHTNTTNPIDRGIASYFHPLGSAPLMSGLRTPLNIPSWATNGHTRTSSRLPLNTPIEAEIVESVRESTAPRTPEEREQQPVPEDREDDLQVLFRVKYTGDIRIGVEATLRLNYPSDDVVLLPMKLHLSHININSLAIMAYIKKSIYLSVICDLDDSDHAVARTGRERLDIIRDVKIDSEIGHHDTNGAALRNVGKVDRFIVDKIRSLLKAEIAWPSWIKVSMEDEDSDDEEGEEEGDQEDEH</sequence>
<gene>
    <name evidence="9" type="primary">MDM12</name>
    <name evidence="11" type="ORF">YALI1_A03091g</name>
</gene>
<dbReference type="AlphaFoldDB" id="A0A1H6Q2N8"/>
<evidence type="ECO:0000256" key="1">
    <source>
        <dbReference type="ARBA" id="ARBA00004370"/>
    </source>
</evidence>
<dbReference type="GO" id="GO:0032865">
    <property type="term" value="C:ERMES complex"/>
    <property type="evidence" value="ECO:0007669"/>
    <property type="project" value="UniProtKB-UniRule"/>
</dbReference>
<dbReference type="Proteomes" id="UP000182444">
    <property type="component" value="Chromosome 1A"/>
</dbReference>
<dbReference type="PANTHER" id="PTHR28204:SF1">
    <property type="entry name" value="MITOCHONDRIAL DISTRIBUTION AND MORPHOLOGY PROTEIN 12"/>
    <property type="match status" value="1"/>
</dbReference>
<evidence type="ECO:0000256" key="8">
    <source>
        <dbReference type="ARBA" id="ARBA00023136"/>
    </source>
</evidence>
<evidence type="ECO:0000256" key="5">
    <source>
        <dbReference type="ARBA" id="ARBA00023055"/>
    </source>
</evidence>